<name>A3A328_ORYSJ</name>
<dbReference type="Pfam" id="PF07893">
    <property type="entry name" value="DUF1668"/>
    <property type="match status" value="1"/>
</dbReference>
<sequence length="533" mass="57908">MYSLATHSLPPPRCTTFVPYGASGSGTSKTPHPGCAAGGGCGCATVEADRSHAPSTPSSAAERPNQRPCSGTYSARPPKWQRPVAGLLHAALPVSNDLREIGPCDLSKLSPDHRCPGLQDAGGDWALPFRGSSCRRAAALADRIYSSFANANPISRLGTIPNNRSGILEKKKAKKRFGKTKNRRFLYMVDFRAVDPSFQRLRRIDPSSLFYADPAAAAAAAAVEDVRLSPADMNFFPPRNDDKIIAVDHAGRTIVYDPAKHSVGALPAMVTPKFRTLSLAVGKDLYVMAVSPRPDGVTDRSFEALVRCKKEAEDGCLWRAMPPPPYVHAAGYENAVGDTCAYAAVGGSRILLSSRRHGTYSFDTARATWSKDGDWTLPFSDRAEYVPEHGLCFGFSAADDDVLGAWDLFSSSTVQQPEPPPPAHPGCRDFAVPGPSRRRARPSHAVDLGEYTEVYSSHVVHIGDSKLCVAKLYTVSRRGTCTEYCCDFESDERNFAVLTGVEVVRGHDDELRIITHKSQRYSFGERYIPTSVL</sequence>
<dbReference type="PANTHER" id="PTHR33085">
    <property type="entry name" value="OS12G0113100 PROTEIN-RELATED"/>
    <property type="match status" value="1"/>
</dbReference>
<reference evidence="2" key="1">
    <citation type="journal article" date="2005" name="PLoS Biol.">
        <title>The genomes of Oryza sativa: a history of duplications.</title>
        <authorList>
            <person name="Yu J."/>
            <person name="Wang J."/>
            <person name="Lin W."/>
            <person name="Li S."/>
            <person name="Li H."/>
            <person name="Zhou J."/>
            <person name="Ni P."/>
            <person name="Dong W."/>
            <person name="Hu S."/>
            <person name="Zeng C."/>
            <person name="Zhang J."/>
            <person name="Zhang Y."/>
            <person name="Li R."/>
            <person name="Xu Z."/>
            <person name="Li S."/>
            <person name="Li X."/>
            <person name="Zheng H."/>
            <person name="Cong L."/>
            <person name="Lin L."/>
            <person name="Yin J."/>
            <person name="Geng J."/>
            <person name="Li G."/>
            <person name="Shi J."/>
            <person name="Liu J."/>
            <person name="Lv H."/>
            <person name="Li J."/>
            <person name="Wang J."/>
            <person name="Deng Y."/>
            <person name="Ran L."/>
            <person name="Shi X."/>
            <person name="Wang X."/>
            <person name="Wu Q."/>
            <person name="Li C."/>
            <person name="Ren X."/>
            <person name="Wang J."/>
            <person name="Wang X."/>
            <person name="Li D."/>
            <person name="Liu D."/>
            <person name="Zhang X."/>
            <person name="Ji Z."/>
            <person name="Zhao W."/>
            <person name="Sun Y."/>
            <person name="Zhang Z."/>
            <person name="Bao J."/>
            <person name="Han Y."/>
            <person name="Dong L."/>
            <person name="Ji J."/>
            <person name="Chen P."/>
            <person name="Wu S."/>
            <person name="Liu J."/>
            <person name="Xiao Y."/>
            <person name="Bu D."/>
            <person name="Tan J."/>
            <person name="Yang L."/>
            <person name="Ye C."/>
            <person name="Zhang J."/>
            <person name="Xu J."/>
            <person name="Zhou Y."/>
            <person name="Yu Y."/>
            <person name="Zhang B."/>
            <person name="Zhuang S."/>
            <person name="Wei H."/>
            <person name="Liu B."/>
            <person name="Lei M."/>
            <person name="Yu H."/>
            <person name="Li Y."/>
            <person name="Xu H."/>
            <person name="Wei S."/>
            <person name="He X."/>
            <person name="Fang L."/>
            <person name="Zhang Z."/>
            <person name="Zhang Y."/>
            <person name="Huang X."/>
            <person name="Su Z."/>
            <person name="Tong W."/>
            <person name="Li J."/>
            <person name="Tong Z."/>
            <person name="Li S."/>
            <person name="Ye J."/>
            <person name="Wang L."/>
            <person name="Fang L."/>
            <person name="Lei T."/>
            <person name="Chen C."/>
            <person name="Chen H."/>
            <person name="Xu Z."/>
            <person name="Li H."/>
            <person name="Huang H."/>
            <person name="Zhang F."/>
            <person name="Xu H."/>
            <person name="Li N."/>
            <person name="Zhao C."/>
            <person name="Li S."/>
            <person name="Dong L."/>
            <person name="Huang Y."/>
            <person name="Li L."/>
            <person name="Xi Y."/>
            <person name="Qi Q."/>
            <person name="Li W."/>
            <person name="Zhang B."/>
            <person name="Hu W."/>
            <person name="Zhang Y."/>
            <person name="Tian X."/>
            <person name="Jiao Y."/>
            <person name="Liang X."/>
            <person name="Jin J."/>
            <person name="Gao L."/>
            <person name="Zheng W."/>
            <person name="Hao B."/>
            <person name="Liu S."/>
            <person name="Wang W."/>
            <person name="Yuan L."/>
            <person name="Cao M."/>
            <person name="McDermott J."/>
            <person name="Samudrala R."/>
            <person name="Wang J."/>
            <person name="Wong G.K."/>
            <person name="Yang H."/>
        </authorList>
    </citation>
    <scope>NUCLEOTIDE SEQUENCE [LARGE SCALE GENOMIC DNA]</scope>
</reference>
<accession>A3A328</accession>
<dbReference type="PANTHER" id="PTHR33085:SF135">
    <property type="entry name" value="OS02G0146900 PROTEIN"/>
    <property type="match status" value="1"/>
</dbReference>
<protein>
    <submittedName>
        <fullName evidence="2">Uncharacterized protein</fullName>
    </submittedName>
</protein>
<dbReference type="EMBL" id="CM000139">
    <property type="protein sequence ID" value="EAZ21717.1"/>
    <property type="molecule type" value="Genomic_DNA"/>
</dbReference>
<dbReference type="Proteomes" id="UP000007752">
    <property type="component" value="Chromosome 2"/>
</dbReference>
<evidence type="ECO:0000256" key="1">
    <source>
        <dbReference type="SAM" id="MobiDB-lite"/>
    </source>
</evidence>
<feature type="region of interest" description="Disordered" evidence="1">
    <location>
        <begin position="52"/>
        <end position="77"/>
    </location>
</feature>
<feature type="region of interest" description="Disordered" evidence="1">
    <location>
        <begin position="413"/>
        <end position="441"/>
    </location>
</feature>
<organism evidence="2">
    <name type="scientific">Oryza sativa subsp. japonica</name>
    <name type="common">Rice</name>
    <dbReference type="NCBI Taxonomy" id="39947"/>
    <lineage>
        <taxon>Eukaryota</taxon>
        <taxon>Viridiplantae</taxon>
        <taxon>Streptophyta</taxon>
        <taxon>Embryophyta</taxon>
        <taxon>Tracheophyta</taxon>
        <taxon>Spermatophyta</taxon>
        <taxon>Magnoliopsida</taxon>
        <taxon>Liliopsida</taxon>
        <taxon>Poales</taxon>
        <taxon>Poaceae</taxon>
        <taxon>BOP clade</taxon>
        <taxon>Oryzoideae</taxon>
        <taxon>Oryzeae</taxon>
        <taxon>Oryzinae</taxon>
        <taxon>Oryza</taxon>
        <taxon>Oryza sativa</taxon>
    </lineage>
</organism>
<gene>
    <name evidence="2" type="ORF">OsJ_05350</name>
</gene>
<reference evidence="2" key="2">
    <citation type="submission" date="2008-12" db="EMBL/GenBank/DDBJ databases">
        <title>Improved gene annotation of the rice (Oryza sativa) genomes.</title>
        <authorList>
            <person name="Wang J."/>
            <person name="Li R."/>
            <person name="Fan W."/>
            <person name="Huang Q."/>
            <person name="Zhang J."/>
            <person name="Zhou Y."/>
            <person name="Hu Y."/>
            <person name="Zi S."/>
            <person name="Li J."/>
            <person name="Ni P."/>
            <person name="Zheng H."/>
            <person name="Zhang Y."/>
            <person name="Zhao M."/>
            <person name="Hao Q."/>
            <person name="McDermott J."/>
            <person name="Samudrala R."/>
            <person name="Kristiansen K."/>
            <person name="Wong G.K.-S."/>
        </authorList>
    </citation>
    <scope>NUCLEOTIDE SEQUENCE</scope>
</reference>
<dbReference type="InterPro" id="IPR012871">
    <property type="entry name" value="DUF1668_ORYSA"/>
</dbReference>
<proteinExistence type="predicted"/>
<evidence type="ECO:0000313" key="2">
    <source>
        <dbReference type="EMBL" id="EAZ21717.1"/>
    </source>
</evidence>
<dbReference type="AlphaFoldDB" id="A3A328"/>